<accession>A0AB39YSS7</accession>
<organism evidence="1">
    <name type="scientific">Paenarthrobacter sp. AMU7</name>
    <dbReference type="NCBI Taxonomy" id="3162492"/>
    <lineage>
        <taxon>Bacteria</taxon>
        <taxon>Bacillati</taxon>
        <taxon>Actinomycetota</taxon>
        <taxon>Actinomycetes</taxon>
        <taxon>Micrococcales</taxon>
        <taxon>Micrococcaceae</taxon>
        <taxon>Paenarthrobacter</taxon>
    </lineage>
</organism>
<dbReference type="RefSeq" id="WP_369746513.1">
    <property type="nucleotide sequence ID" value="NZ_CP165735.1"/>
</dbReference>
<protein>
    <recommendedName>
        <fullName evidence="2">PucR C-terminal helix-turn-helix domain-containing protein</fullName>
    </recommendedName>
</protein>
<evidence type="ECO:0000313" key="1">
    <source>
        <dbReference type="EMBL" id="XDV73444.1"/>
    </source>
</evidence>
<dbReference type="AlphaFoldDB" id="A0AB39YSS7"/>
<dbReference type="EMBL" id="CP165735">
    <property type="protein sequence ID" value="XDV73444.1"/>
    <property type="molecule type" value="Genomic_DNA"/>
</dbReference>
<proteinExistence type="predicted"/>
<sequence>MPDWPEWHTIEFVETDDGVVVSVQGLVWRLKALDPVASESLKVIAYFDTLINSRANADMLIRGAAALCGCPVGYSLEGRSICVDASGQRITSEQGQWPSQPFGIDGKAWIQRARPGFVNDELILERLALALGVFWDRTSPVAITRRAMEAVIDGDMPEEKRSEGARLLHLERDRMYRVHATPVTTSMPGPTALVQTPFGPIKAGIRPSTEALEEVGPTGVGLARAPRELYYSWETALLALRLTTPRHSVQTADELGSLIVLAGRADDSGQEPTDVTNLRQLVEGQPKALPLLEAIAESSSLRSVAGQLHLHHSSVQSRAAELSIALAFDIRTPVGRVRLTLALALFRLATNRFD</sequence>
<reference evidence="1" key="1">
    <citation type="submission" date="2024-07" db="EMBL/GenBank/DDBJ databases">
        <authorList>
            <person name="Li J."/>
            <person name="Wei H."/>
            <person name="Ma J."/>
        </authorList>
    </citation>
    <scope>NUCLEOTIDE SEQUENCE</scope>
    <source>
        <strain evidence="1">AMU7</strain>
    </source>
</reference>
<name>A0AB39YSS7_9MICC</name>
<dbReference type="Gene3D" id="1.10.10.2840">
    <property type="entry name" value="PucR C-terminal helix-turn-helix domain"/>
    <property type="match status" value="1"/>
</dbReference>
<dbReference type="InterPro" id="IPR042070">
    <property type="entry name" value="PucR_C-HTH_sf"/>
</dbReference>
<gene>
    <name evidence="1" type="ORF">ABQM86_09915</name>
</gene>
<evidence type="ECO:0008006" key="2">
    <source>
        <dbReference type="Google" id="ProtNLM"/>
    </source>
</evidence>